<dbReference type="InterPro" id="IPR035909">
    <property type="entry name" value="CheB_C"/>
</dbReference>
<dbReference type="EC" id="3.1.1.61" evidence="2"/>
<evidence type="ECO:0000256" key="3">
    <source>
        <dbReference type="ARBA" id="ARBA00048267"/>
    </source>
</evidence>
<comment type="caution">
    <text evidence="7">The sequence shown here is derived from an EMBL/GenBank/DDBJ whole genome shotgun (WGS) entry which is preliminary data.</text>
</comment>
<name>A0A2A2ZF33_MYCAV</name>
<dbReference type="PANTHER" id="PTHR42872">
    <property type="entry name" value="PROTEIN-GLUTAMATE METHYLESTERASE/PROTEIN-GLUTAMINE GLUTAMINASE"/>
    <property type="match status" value="1"/>
</dbReference>
<proteinExistence type="predicted"/>
<dbReference type="GO" id="GO:0008984">
    <property type="term" value="F:protein-glutamate methylesterase activity"/>
    <property type="evidence" value="ECO:0007669"/>
    <property type="project" value="UniProtKB-EC"/>
</dbReference>
<dbReference type="SUPFAM" id="SSF52738">
    <property type="entry name" value="Methylesterase CheB, C-terminal domain"/>
    <property type="match status" value="1"/>
</dbReference>
<organism evidence="7 8">
    <name type="scientific">Mycobacterium avium</name>
    <dbReference type="NCBI Taxonomy" id="1764"/>
    <lineage>
        <taxon>Bacteria</taxon>
        <taxon>Bacillati</taxon>
        <taxon>Actinomycetota</taxon>
        <taxon>Actinomycetes</taxon>
        <taxon>Mycobacteriales</taxon>
        <taxon>Mycobacteriaceae</taxon>
        <taxon>Mycobacterium</taxon>
        <taxon>Mycobacterium avium complex (MAC)</taxon>
    </lineage>
</organism>
<comment type="caution">
    <text evidence="4">Lacks conserved residue(s) required for the propagation of feature annotation.</text>
</comment>
<evidence type="ECO:0000313" key="7">
    <source>
        <dbReference type="EMBL" id="PBA25076.1"/>
    </source>
</evidence>
<dbReference type="GO" id="GO:0006935">
    <property type="term" value="P:chemotaxis"/>
    <property type="evidence" value="ECO:0007669"/>
    <property type="project" value="InterPro"/>
</dbReference>
<dbReference type="CDD" id="cd16433">
    <property type="entry name" value="CheB"/>
    <property type="match status" value="1"/>
</dbReference>
<evidence type="ECO:0000256" key="5">
    <source>
        <dbReference type="SAM" id="MobiDB-lite"/>
    </source>
</evidence>
<dbReference type="InterPro" id="IPR000673">
    <property type="entry name" value="Sig_transdc_resp-reg_Me-estase"/>
</dbReference>
<feature type="region of interest" description="Disordered" evidence="5">
    <location>
        <begin position="290"/>
        <end position="309"/>
    </location>
</feature>
<dbReference type="RefSeq" id="WP_044544094.1">
    <property type="nucleotide sequence ID" value="NZ_NSEZ01000057.1"/>
</dbReference>
<evidence type="ECO:0000256" key="4">
    <source>
        <dbReference type="PROSITE-ProRule" id="PRU00050"/>
    </source>
</evidence>
<dbReference type="EMBL" id="NSFD01000049">
    <property type="protein sequence ID" value="PBA25076.1"/>
    <property type="molecule type" value="Genomic_DNA"/>
</dbReference>
<keyword evidence="1" id="KW-0378">Hydrolase</keyword>
<sequence length="309" mass="32254">MRRGVETERVTTEADRPGVELVALVASAGGLEALTTVLRDLPRDFPAAVVVQQHLAGHDSLLATILTRQSGRPVGWAANGRAVTPGEVVICPPGKALELTPQGRCRLHGAQQHGARGADVLLTSIAGSYGPRGVAVVLSGSGRDGAAGTVAMRRAGGVVIAESPATALYPSMPIAAAQAGADLVLGIGEIAPVLADLVHGLPLPRRSPPADTPDEAYLDGGVDPDGIFARLAARFGANTPAARAELARLRAAELRRRRQELSAGVGATRETVATARRRAEESRRRALLAHRAADEAWARSEQEHRDRDG</sequence>
<feature type="domain" description="CheB-type methylesterase" evidence="6">
    <location>
        <begin position="15"/>
        <end position="181"/>
    </location>
</feature>
<dbReference type="AlphaFoldDB" id="A0A2A2ZF33"/>
<accession>A0A2A2ZF33</accession>
<dbReference type="Proteomes" id="UP000217768">
    <property type="component" value="Unassembled WGS sequence"/>
</dbReference>
<reference evidence="7 8" key="1">
    <citation type="submission" date="2017-08" db="EMBL/GenBank/DDBJ databases">
        <title>Phylogenetic analysis of Mycobacterium avium complex whole genomes.</title>
        <authorList>
            <person name="Caverly L.J."/>
            <person name="Spilker T."/>
            <person name="Lipuma J."/>
        </authorList>
    </citation>
    <scope>NUCLEOTIDE SEQUENCE [LARGE SCALE GENOMIC DNA]</scope>
    <source>
        <strain evidence="7 8">FLAC0165</strain>
    </source>
</reference>
<protein>
    <recommendedName>
        <fullName evidence="2">protein-glutamate methylesterase</fullName>
        <ecNumber evidence="2">3.1.1.61</ecNumber>
    </recommendedName>
</protein>
<dbReference type="PANTHER" id="PTHR42872:SF6">
    <property type="entry name" value="PROTEIN-GLUTAMATE METHYLESTERASE_PROTEIN-GLUTAMINE GLUTAMINASE"/>
    <property type="match status" value="1"/>
</dbReference>
<dbReference type="Gene3D" id="3.40.50.180">
    <property type="entry name" value="Methylesterase CheB, C-terminal domain"/>
    <property type="match status" value="1"/>
</dbReference>
<evidence type="ECO:0000313" key="8">
    <source>
        <dbReference type="Proteomes" id="UP000217768"/>
    </source>
</evidence>
<feature type="compositionally biased region" description="Basic and acidic residues" evidence="5">
    <location>
        <begin position="291"/>
        <end position="309"/>
    </location>
</feature>
<comment type="catalytic activity">
    <reaction evidence="3">
        <text>[protein]-L-glutamate 5-O-methyl ester + H2O = L-glutamyl-[protein] + methanol + H(+)</text>
        <dbReference type="Rhea" id="RHEA:23236"/>
        <dbReference type="Rhea" id="RHEA-COMP:10208"/>
        <dbReference type="Rhea" id="RHEA-COMP:10311"/>
        <dbReference type="ChEBI" id="CHEBI:15377"/>
        <dbReference type="ChEBI" id="CHEBI:15378"/>
        <dbReference type="ChEBI" id="CHEBI:17790"/>
        <dbReference type="ChEBI" id="CHEBI:29973"/>
        <dbReference type="ChEBI" id="CHEBI:82795"/>
        <dbReference type="EC" id="3.1.1.61"/>
    </reaction>
</comment>
<gene>
    <name evidence="7" type="ORF">CKJ66_20085</name>
</gene>
<dbReference type="Pfam" id="PF01339">
    <property type="entry name" value="CheB_methylest"/>
    <property type="match status" value="1"/>
</dbReference>
<evidence type="ECO:0000259" key="6">
    <source>
        <dbReference type="PROSITE" id="PS50122"/>
    </source>
</evidence>
<dbReference type="GO" id="GO:0005737">
    <property type="term" value="C:cytoplasm"/>
    <property type="evidence" value="ECO:0007669"/>
    <property type="project" value="InterPro"/>
</dbReference>
<evidence type="ECO:0000256" key="2">
    <source>
        <dbReference type="ARBA" id="ARBA00039140"/>
    </source>
</evidence>
<dbReference type="GO" id="GO:0000156">
    <property type="term" value="F:phosphorelay response regulator activity"/>
    <property type="evidence" value="ECO:0007669"/>
    <property type="project" value="InterPro"/>
</dbReference>
<evidence type="ECO:0000256" key="1">
    <source>
        <dbReference type="ARBA" id="ARBA00022801"/>
    </source>
</evidence>
<dbReference type="PROSITE" id="PS50122">
    <property type="entry name" value="CHEB"/>
    <property type="match status" value="1"/>
</dbReference>